<dbReference type="Proteomes" id="UP000827892">
    <property type="component" value="Chromosome II"/>
</dbReference>
<accession>A0AAE9IVX6</accession>
<protein>
    <submittedName>
        <fullName evidence="1">Uncharacterized protein</fullName>
    </submittedName>
</protein>
<gene>
    <name evidence="1" type="ORF">L3Y34_019415</name>
</gene>
<dbReference type="AlphaFoldDB" id="A0AAE9IVX6"/>
<organism evidence="1 2">
    <name type="scientific">Caenorhabditis briggsae</name>
    <dbReference type="NCBI Taxonomy" id="6238"/>
    <lineage>
        <taxon>Eukaryota</taxon>
        <taxon>Metazoa</taxon>
        <taxon>Ecdysozoa</taxon>
        <taxon>Nematoda</taxon>
        <taxon>Chromadorea</taxon>
        <taxon>Rhabditida</taxon>
        <taxon>Rhabditina</taxon>
        <taxon>Rhabditomorpha</taxon>
        <taxon>Rhabditoidea</taxon>
        <taxon>Rhabditidae</taxon>
        <taxon>Peloderinae</taxon>
        <taxon>Caenorhabditis</taxon>
    </lineage>
</organism>
<proteinExistence type="predicted"/>
<reference evidence="1 2" key="1">
    <citation type="submission" date="2022-05" db="EMBL/GenBank/DDBJ databases">
        <title>Chromosome-level reference genomes for two strains of Caenorhabditis briggsae: an improved platform for comparative genomics.</title>
        <authorList>
            <person name="Stevens L."/>
            <person name="Andersen E.C."/>
        </authorList>
    </citation>
    <scope>NUCLEOTIDE SEQUENCE [LARGE SCALE GENOMIC DNA]</scope>
    <source>
        <strain evidence="1">QX1410_ONT</strain>
        <tissue evidence="1">Whole-organism</tissue>
    </source>
</reference>
<dbReference type="EMBL" id="CP090892">
    <property type="protein sequence ID" value="ULU08253.1"/>
    <property type="molecule type" value="Genomic_DNA"/>
</dbReference>
<sequence length="149" mass="17415">MSEEVFKHSSLWYGQDGFDLDTNTTKGLKCVWKKEQIEGKFYLTWQFSWEDLNLQRLLGLTGEIIWRWNVNAKSSKIEVDVTDEVQTVLTEITEDVFFNCNVRYEYTLVPIISMTELYDEMFLPSDKNDAILEVDGMQLHVNKSVSLKA</sequence>
<name>A0AAE9IVX6_CAEBR</name>
<evidence type="ECO:0000313" key="1">
    <source>
        <dbReference type="EMBL" id="ULU08253.1"/>
    </source>
</evidence>
<evidence type="ECO:0000313" key="2">
    <source>
        <dbReference type="Proteomes" id="UP000827892"/>
    </source>
</evidence>